<dbReference type="AlphaFoldDB" id="A0A060BT21"/>
<evidence type="ECO:0000313" key="1">
    <source>
        <dbReference type="EMBL" id="AIA86084.1"/>
    </source>
</evidence>
<dbReference type="InterPro" id="IPR017853">
    <property type="entry name" value="GH"/>
</dbReference>
<organism evidence="1">
    <name type="scientific">uncultured Streptococcus sp</name>
    <dbReference type="NCBI Taxonomy" id="83427"/>
    <lineage>
        <taxon>Bacteria</taxon>
        <taxon>Bacillati</taxon>
        <taxon>Bacillota</taxon>
        <taxon>Bacilli</taxon>
        <taxon>Lactobacillales</taxon>
        <taxon>Streptococcaceae</taxon>
        <taxon>Streptococcus</taxon>
        <taxon>environmental samples</taxon>
    </lineage>
</organism>
<accession>A0A060BT21</accession>
<dbReference type="EMBL" id="KF118820">
    <property type="protein sequence ID" value="AIA86084.1"/>
    <property type="molecule type" value="Genomic_DNA"/>
</dbReference>
<proteinExistence type="predicted"/>
<name>A0A060BT21_9STRE</name>
<protein>
    <submittedName>
        <fullName evidence="1">CAZy families GH13 protein</fullName>
    </submittedName>
</protein>
<dbReference type="GO" id="GO:0005975">
    <property type="term" value="P:carbohydrate metabolic process"/>
    <property type="evidence" value="ECO:0007669"/>
    <property type="project" value="InterPro"/>
</dbReference>
<dbReference type="SUPFAM" id="SSF51445">
    <property type="entry name" value="(Trans)glycosidases"/>
    <property type="match status" value="1"/>
</dbReference>
<reference evidence="1" key="1">
    <citation type="journal article" date="2013" name="Environ. Microbiol.">
        <title>Seasonally variable intestinal metagenomes of the red palm weevil (Rhynchophorus ferrugineus).</title>
        <authorList>
            <person name="Jia S."/>
            <person name="Zhang X."/>
            <person name="Zhang G."/>
            <person name="Yin A."/>
            <person name="Zhang S."/>
            <person name="Li F."/>
            <person name="Wang L."/>
            <person name="Zhao D."/>
            <person name="Yun Q."/>
            <person name="Tala"/>
            <person name="Wang J."/>
            <person name="Sun G."/>
            <person name="Baabdullah M."/>
            <person name="Yu X."/>
            <person name="Hu S."/>
            <person name="Al-Mssallem I.S."/>
            <person name="Yu J."/>
        </authorList>
    </citation>
    <scope>NUCLEOTIDE SEQUENCE</scope>
</reference>
<sequence>SGLWDLNTQNTVVATSMAALLKQTVADGADGFRYDAAKHIELTNEFWQFAVLEHHSFQRCAIPVWRGPSGFQHS</sequence>
<feature type="non-terminal residue" evidence="1">
    <location>
        <position position="1"/>
    </location>
</feature>
<dbReference type="Gene3D" id="3.20.20.80">
    <property type="entry name" value="Glycosidases"/>
    <property type="match status" value="1"/>
</dbReference>